<evidence type="ECO:0000256" key="3">
    <source>
        <dbReference type="ARBA" id="ARBA00022729"/>
    </source>
</evidence>
<evidence type="ECO:0000256" key="1">
    <source>
        <dbReference type="ARBA" id="ARBA00004479"/>
    </source>
</evidence>
<dbReference type="GO" id="GO:0016020">
    <property type="term" value="C:membrane"/>
    <property type="evidence" value="ECO:0007669"/>
    <property type="project" value="UniProtKB-SubCell"/>
</dbReference>
<feature type="transmembrane region" description="Helical" evidence="7">
    <location>
        <begin position="175"/>
        <end position="197"/>
    </location>
</feature>
<evidence type="ECO:0000256" key="5">
    <source>
        <dbReference type="ARBA" id="ARBA00023136"/>
    </source>
</evidence>
<keyword evidence="5 7" id="KW-0472">Membrane</keyword>
<sequence>MDVGDNKLTGPIPQCFQKLEGMMGGNSNLYFPGGFEQSLVQVMRGVQVDYTTIMLYVINMDLSSNNLVGEIPENLLLLSGLLGLNLSNNHLTGRIPDRSSISSLTFLSHLNLSNNNLSGRIPTGSQLQTLIDPSIYAGNSELCGSPLLVNCNRDQVPENGGNAQEDEGDDDSEKIWIYSATSGFTTGFLGILGILALKDRWRVALFNFIGGCIGMKL</sequence>
<organism evidence="8 9">
    <name type="scientific">Lactuca saligna</name>
    <name type="common">Willowleaf lettuce</name>
    <dbReference type="NCBI Taxonomy" id="75948"/>
    <lineage>
        <taxon>Eukaryota</taxon>
        <taxon>Viridiplantae</taxon>
        <taxon>Streptophyta</taxon>
        <taxon>Embryophyta</taxon>
        <taxon>Tracheophyta</taxon>
        <taxon>Spermatophyta</taxon>
        <taxon>Magnoliopsida</taxon>
        <taxon>eudicotyledons</taxon>
        <taxon>Gunneridae</taxon>
        <taxon>Pentapetalae</taxon>
        <taxon>asterids</taxon>
        <taxon>campanulids</taxon>
        <taxon>Asterales</taxon>
        <taxon>Asteraceae</taxon>
        <taxon>Cichorioideae</taxon>
        <taxon>Cichorieae</taxon>
        <taxon>Lactucinae</taxon>
        <taxon>Lactuca</taxon>
    </lineage>
</organism>
<keyword evidence="6" id="KW-0325">Glycoprotein</keyword>
<gene>
    <name evidence="8" type="ORF">LSALG_LOCUS14176</name>
</gene>
<dbReference type="PANTHER" id="PTHR48063:SF76">
    <property type="entry name" value="NON-SPECIFIC SERINE_THREONINE PROTEIN KINASE"/>
    <property type="match status" value="1"/>
</dbReference>
<keyword evidence="3" id="KW-0732">Signal</keyword>
<protein>
    <submittedName>
        <fullName evidence="8">Uncharacterized protein</fullName>
    </submittedName>
</protein>
<dbReference type="Proteomes" id="UP001177003">
    <property type="component" value="Chromosome 2"/>
</dbReference>
<accession>A0AA35YHF9</accession>
<comment type="subcellular location">
    <subcellularLocation>
        <location evidence="1">Membrane</location>
        <topology evidence="1">Single-pass type I membrane protein</topology>
    </subcellularLocation>
</comment>
<dbReference type="Pfam" id="PF00560">
    <property type="entry name" value="LRR_1"/>
    <property type="match status" value="3"/>
</dbReference>
<evidence type="ECO:0000256" key="7">
    <source>
        <dbReference type="SAM" id="Phobius"/>
    </source>
</evidence>
<keyword evidence="2 7" id="KW-0812">Transmembrane</keyword>
<dbReference type="SUPFAM" id="SSF52058">
    <property type="entry name" value="L domain-like"/>
    <property type="match status" value="1"/>
</dbReference>
<proteinExistence type="predicted"/>
<evidence type="ECO:0000256" key="2">
    <source>
        <dbReference type="ARBA" id="ARBA00022692"/>
    </source>
</evidence>
<dbReference type="InterPro" id="IPR001611">
    <property type="entry name" value="Leu-rich_rpt"/>
</dbReference>
<dbReference type="PANTHER" id="PTHR48063">
    <property type="entry name" value="LRR RECEPTOR-LIKE KINASE"/>
    <property type="match status" value="1"/>
</dbReference>
<evidence type="ECO:0000256" key="6">
    <source>
        <dbReference type="ARBA" id="ARBA00023180"/>
    </source>
</evidence>
<keyword evidence="9" id="KW-1185">Reference proteome</keyword>
<dbReference type="AlphaFoldDB" id="A0AA35YHF9"/>
<dbReference type="Gene3D" id="3.80.10.10">
    <property type="entry name" value="Ribonuclease Inhibitor"/>
    <property type="match status" value="1"/>
</dbReference>
<evidence type="ECO:0000313" key="9">
    <source>
        <dbReference type="Proteomes" id="UP001177003"/>
    </source>
</evidence>
<name>A0AA35YHF9_LACSI</name>
<dbReference type="InterPro" id="IPR046956">
    <property type="entry name" value="RLP23-like"/>
</dbReference>
<dbReference type="EMBL" id="OX465078">
    <property type="protein sequence ID" value="CAI9274070.1"/>
    <property type="molecule type" value="Genomic_DNA"/>
</dbReference>
<dbReference type="InterPro" id="IPR032675">
    <property type="entry name" value="LRR_dom_sf"/>
</dbReference>
<evidence type="ECO:0000256" key="4">
    <source>
        <dbReference type="ARBA" id="ARBA00022989"/>
    </source>
</evidence>
<keyword evidence="4 7" id="KW-1133">Transmembrane helix</keyword>
<evidence type="ECO:0000313" key="8">
    <source>
        <dbReference type="EMBL" id="CAI9274070.1"/>
    </source>
</evidence>
<reference evidence="8" key="1">
    <citation type="submission" date="2023-04" db="EMBL/GenBank/DDBJ databases">
        <authorList>
            <person name="Vijverberg K."/>
            <person name="Xiong W."/>
            <person name="Schranz E."/>
        </authorList>
    </citation>
    <scope>NUCLEOTIDE SEQUENCE</scope>
</reference>